<dbReference type="EMBL" id="FMJD01000008">
    <property type="protein sequence ID" value="SCM76572.1"/>
    <property type="molecule type" value="Genomic_DNA"/>
</dbReference>
<reference evidence="8" key="1">
    <citation type="submission" date="2016-08" db="EMBL/GenBank/DDBJ databases">
        <authorList>
            <person name="Seilhamer J.J."/>
        </authorList>
    </citation>
    <scope>NUCLEOTIDE SEQUENCE</scope>
    <source>
        <strain evidence="8">86</strain>
    </source>
</reference>
<comment type="catalytic activity">
    <reaction evidence="6">
        <text>precorrin-5 + S-adenosyl-L-methionine + H2O = precorrin-6A + acetate + S-adenosyl-L-homocysteine + 2 H(+)</text>
        <dbReference type="Rhea" id="RHEA:18261"/>
        <dbReference type="ChEBI" id="CHEBI:15377"/>
        <dbReference type="ChEBI" id="CHEBI:15378"/>
        <dbReference type="ChEBI" id="CHEBI:30089"/>
        <dbReference type="ChEBI" id="CHEBI:57856"/>
        <dbReference type="ChEBI" id="CHEBI:59789"/>
        <dbReference type="ChEBI" id="CHEBI:77871"/>
        <dbReference type="ChEBI" id="CHEBI:77872"/>
        <dbReference type="EC" id="2.1.1.152"/>
    </reaction>
</comment>
<accession>A0A212LG80</accession>
<dbReference type="NCBIfam" id="TIGR02434">
    <property type="entry name" value="CobF"/>
    <property type="match status" value="1"/>
</dbReference>
<dbReference type="Pfam" id="PF00590">
    <property type="entry name" value="TP_methylase"/>
    <property type="match status" value="1"/>
</dbReference>
<protein>
    <recommendedName>
        <fullName evidence="6">Precorrin-6A synthase [deacetylating]</fullName>
        <ecNumber evidence="6">2.1.1.152</ecNumber>
    </recommendedName>
</protein>
<organism evidence="8">
    <name type="scientific">uncultured Pleomorphomonas sp</name>
    <dbReference type="NCBI Taxonomy" id="442121"/>
    <lineage>
        <taxon>Bacteria</taxon>
        <taxon>Pseudomonadati</taxon>
        <taxon>Pseudomonadota</taxon>
        <taxon>Alphaproteobacteria</taxon>
        <taxon>Hyphomicrobiales</taxon>
        <taxon>Pleomorphomonadaceae</taxon>
        <taxon>Pleomorphomonas</taxon>
        <taxon>environmental samples</taxon>
    </lineage>
</organism>
<dbReference type="InterPro" id="IPR012797">
    <property type="entry name" value="CobF"/>
</dbReference>
<dbReference type="InterPro" id="IPR000878">
    <property type="entry name" value="4pyrrol_Mease"/>
</dbReference>
<evidence type="ECO:0000256" key="2">
    <source>
        <dbReference type="ARBA" id="ARBA00022573"/>
    </source>
</evidence>
<evidence type="ECO:0000256" key="5">
    <source>
        <dbReference type="ARBA" id="ARBA00022691"/>
    </source>
</evidence>
<dbReference type="Gene3D" id="3.40.1010.10">
    <property type="entry name" value="Cobalt-precorrin-4 Transmethylase, Domain 1"/>
    <property type="match status" value="1"/>
</dbReference>
<dbReference type="PANTHER" id="PTHR43467:SF1">
    <property type="entry name" value="PRECORRIN-6A SYNTHASE [DEACETYLATING]"/>
    <property type="match status" value="1"/>
</dbReference>
<dbReference type="InterPro" id="IPR035996">
    <property type="entry name" value="4pyrrol_Methylase_sf"/>
</dbReference>
<dbReference type="InterPro" id="IPR014777">
    <property type="entry name" value="4pyrrole_Mease_sub1"/>
</dbReference>
<evidence type="ECO:0000256" key="4">
    <source>
        <dbReference type="ARBA" id="ARBA00022679"/>
    </source>
</evidence>
<name>A0A212LG80_9HYPH</name>
<evidence type="ECO:0000256" key="1">
    <source>
        <dbReference type="ARBA" id="ARBA00004953"/>
    </source>
</evidence>
<dbReference type="PIRSF" id="PIRSF036525">
    <property type="entry name" value="CobF"/>
    <property type="match status" value="1"/>
</dbReference>
<dbReference type="CDD" id="cd11643">
    <property type="entry name" value="Precorrin-6A-synthase"/>
    <property type="match status" value="1"/>
</dbReference>
<sequence length="253" mass="28168">MRKILIIGIGAGNPDYLTVQAINALNQVDVFFIPDKGVEKAALQRLRKDVCERFIADPKYRMVRIPMPTRTAAGADYRGSVDKWHAELVEAFSGFITEELGEGQCGGFLVWGDPTLYDSTLRIIEHIRKNGLALEYEVIPGISSVQALAARHRVALNRIGQPVLVTTGRKLAEGFPNNLDSIVVMLDGDQAFKRIEADDIDIYWGAYVGTEDEILVAGKLSEVMGDIERIRSQARMEKGWIMDTYLLRKGDGK</sequence>
<evidence type="ECO:0000313" key="8">
    <source>
        <dbReference type="EMBL" id="SCM76572.1"/>
    </source>
</evidence>
<gene>
    <name evidence="8" type="primary">cobF</name>
    <name evidence="8" type="ORF">KL86PLE_40377</name>
</gene>
<evidence type="ECO:0000256" key="6">
    <source>
        <dbReference type="PIRNR" id="PIRNR036525"/>
    </source>
</evidence>
<keyword evidence="3 6" id="KW-0489">Methyltransferase</keyword>
<keyword evidence="2" id="KW-0169">Cobalamin biosynthesis</keyword>
<feature type="domain" description="Tetrapyrrole methylase" evidence="7">
    <location>
        <begin position="3"/>
        <end position="223"/>
    </location>
</feature>
<dbReference type="RefSeq" id="WP_288196712.1">
    <property type="nucleotide sequence ID" value="NZ_LT608334.1"/>
</dbReference>
<dbReference type="GO" id="GO:0043819">
    <property type="term" value="F:precorrin-6A synthase (deacetylating) activity"/>
    <property type="evidence" value="ECO:0007669"/>
    <property type="project" value="UniProtKB-EC"/>
</dbReference>
<dbReference type="EC" id="2.1.1.152" evidence="6"/>
<dbReference type="GO" id="GO:0009236">
    <property type="term" value="P:cobalamin biosynthetic process"/>
    <property type="evidence" value="ECO:0007669"/>
    <property type="project" value="UniProtKB-KW"/>
</dbReference>
<keyword evidence="4 6" id="KW-0808">Transferase</keyword>
<dbReference type="SUPFAM" id="SSF53790">
    <property type="entry name" value="Tetrapyrrole methylase"/>
    <property type="match status" value="1"/>
</dbReference>
<dbReference type="GO" id="GO:0032259">
    <property type="term" value="P:methylation"/>
    <property type="evidence" value="ECO:0007669"/>
    <property type="project" value="UniProtKB-KW"/>
</dbReference>
<dbReference type="AlphaFoldDB" id="A0A212LG80"/>
<dbReference type="InterPro" id="IPR014776">
    <property type="entry name" value="4pyrrole_Mease_sub2"/>
</dbReference>
<comment type="function">
    <text evidence="6">Catalyzes the methylation of C-1 in precorrin-5 and the subsequent extrusion of acetic acid from the resulting intermediate to form cobalt-precorrin-6A.</text>
</comment>
<keyword evidence="5 6" id="KW-0949">S-adenosyl-L-methionine</keyword>
<proteinExistence type="predicted"/>
<dbReference type="Gene3D" id="3.30.950.10">
    <property type="entry name" value="Methyltransferase, Cobalt-precorrin-4 Transmethylase, Domain 2"/>
    <property type="match status" value="1"/>
</dbReference>
<comment type="pathway">
    <text evidence="1">Cofactor biosynthesis; adenosylcobalamin biosynthesis.</text>
</comment>
<evidence type="ECO:0000256" key="3">
    <source>
        <dbReference type="ARBA" id="ARBA00022603"/>
    </source>
</evidence>
<dbReference type="PANTHER" id="PTHR43467">
    <property type="entry name" value="COBALT-PRECORRIN-2 C(20)-METHYLTRANSFERASE"/>
    <property type="match status" value="1"/>
</dbReference>
<evidence type="ECO:0000259" key="7">
    <source>
        <dbReference type="Pfam" id="PF00590"/>
    </source>
</evidence>